<protein>
    <submittedName>
        <fullName evidence="2">Uncharacterized protein</fullName>
    </submittedName>
</protein>
<feature type="compositionally biased region" description="Basic and acidic residues" evidence="1">
    <location>
        <begin position="83"/>
        <end position="93"/>
    </location>
</feature>
<name>A0ABT5KQY2_9BURK</name>
<evidence type="ECO:0000313" key="3">
    <source>
        <dbReference type="Proteomes" id="UP001219862"/>
    </source>
</evidence>
<sequence>MFNKVAIAARNAKPQPLTVASPAGLNAPDLQAEHLLDFDLQYTQTPQTASLWAYNYRDQGRQLRSSIDAPSARSATSATGDPSRADRLQRGGHPDTTQPKFRSFLTKNATRIGRLPLANIPTRPHEKSNQGSRGGGQ</sequence>
<accession>A0ABT5KQY2</accession>
<dbReference type="RefSeq" id="WP_273596442.1">
    <property type="nucleotide sequence ID" value="NZ_JAQQXS010000007.1"/>
</dbReference>
<dbReference type="EMBL" id="JAQQXS010000007">
    <property type="protein sequence ID" value="MDC8785321.1"/>
    <property type="molecule type" value="Genomic_DNA"/>
</dbReference>
<keyword evidence="3" id="KW-1185">Reference proteome</keyword>
<proteinExistence type="predicted"/>
<comment type="caution">
    <text evidence="2">The sequence shown here is derived from an EMBL/GenBank/DDBJ whole genome shotgun (WGS) entry which is preliminary data.</text>
</comment>
<reference evidence="2 3" key="1">
    <citation type="submission" date="2022-10" db="EMBL/GenBank/DDBJ databases">
        <title>paucibacter sp. hw8 Genome sequencing.</title>
        <authorList>
            <person name="Park S."/>
        </authorList>
    </citation>
    <scope>NUCLEOTIDE SEQUENCE [LARGE SCALE GENOMIC DNA]</scope>
    <source>
        <strain evidence="3">hw8</strain>
    </source>
</reference>
<evidence type="ECO:0000313" key="2">
    <source>
        <dbReference type="EMBL" id="MDC8785321.1"/>
    </source>
</evidence>
<evidence type="ECO:0000256" key="1">
    <source>
        <dbReference type="SAM" id="MobiDB-lite"/>
    </source>
</evidence>
<feature type="region of interest" description="Disordered" evidence="1">
    <location>
        <begin position="63"/>
        <end position="137"/>
    </location>
</feature>
<feature type="compositionally biased region" description="Polar residues" evidence="1">
    <location>
        <begin position="95"/>
        <end position="109"/>
    </location>
</feature>
<dbReference type="Proteomes" id="UP001219862">
    <property type="component" value="Unassembled WGS sequence"/>
</dbReference>
<organism evidence="2 3">
    <name type="scientific">Roseateles koreensis</name>
    <dbReference type="NCBI Taxonomy" id="2987526"/>
    <lineage>
        <taxon>Bacteria</taxon>
        <taxon>Pseudomonadati</taxon>
        <taxon>Pseudomonadota</taxon>
        <taxon>Betaproteobacteria</taxon>
        <taxon>Burkholderiales</taxon>
        <taxon>Sphaerotilaceae</taxon>
        <taxon>Roseateles</taxon>
    </lineage>
</organism>
<gene>
    <name evidence="2" type="ORF">PRZ01_08980</name>
</gene>